<dbReference type="STRING" id="73044.GCA_000725795_05448"/>
<proteinExistence type="predicted"/>
<dbReference type="InterPro" id="IPR001509">
    <property type="entry name" value="Epimerase_deHydtase"/>
</dbReference>
<dbReference type="Pfam" id="PF01370">
    <property type="entry name" value="Epimerase"/>
    <property type="match status" value="1"/>
</dbReference>
<evidence type="ECO:0000259" key="1">
    <source>
        <dbReference type="Pfam" id="PF01370"/>
    </source>
</evidence>
<dbReference type="EMBL" id="CP032229">
    <property type="protein sequence ID" value="QBJ92710.1"/>
    <property type="molecule type" value="Genomic_DNA"/>
</dbReference>
<feature type="domain" description="NAD-dependent epimerase/dehydratase" evidence="1">
    <location>
        <begin position="5"/>
        <end position="168"/>
    </location>
</feature>
<dbReference type="PANTHER" id="PTHR48079:SF6">
    <property type="entry name" value="NAD(P)-BINDING DOMAIN-CONTAINING PROTEIN-RELATED"/>
    <property type="match status" value="1"/>
</dbReference>
<evidence type="ECO:0000313" key="2">
    <source>
        <dbReference type="EMBL" id="QBJ92710.1"/>
    </source>
</evidence>
<dbReference type="AlphaFoldDB" id="A0A4P6TYX9"/>
<dbReference type="KEGG" id="sseo:D0Z67_22100"/>
<accession>A0A4P6TYX9</accession>
<name>A0A4P6TYX9_STRSO</name>
<dbReference type="Proteomes" id="UP000292547">
    <property type="component" value="Chromosome"/>
</dbReference>
<dbReference type="GeneID" id="300101603"/>
<evidence type="ECO:0000313" key="3">
    <source>
        <dbReference type="Proteomes" id="UP000292547"/>
    </source>
</evidence>
<dbReference type="PANTHER" id="PTHR48079">
    <property type="entry name" value="PROTEIN YEEZ"/>
    <property type="match status" value="1"/>
</dbReference>
<dbReference type="RefSeq" id="WP_051888129.1">
    <property type="nucleotide sequence ID" value="NZ_CP032229.1"/>
</dbReference>
<dbReference type="InterPro" id="IPR036291">
    <property type="entry name" value="NAD(P)-bd_dom_sf"/>
</dbReference>
<dbReference type="OrthoDB" id="3174087at2"/>
<protein>
    <submittedName>
        <fullName evidence="2">NAD-dependent epimerase/dehydratase family protein</fullName>
    </submittedName>
</protein>
<reference evidence="2 3" key="1">
    <citation type="submission" date="2018-08" db="EMBL/GenBank/DDBJ databases">
        <title>The complete genome sequence of Streptomyces seoulensis, a pioneer strain for nickel superoxide dismutase discovery.</title>
        <authorList>
            <person name="Shin J."/>
            <person name="Lee J.-S."/>
            <person name="Lee E.-J."/>
            <person name="Youn H.-D."/>
        </authorList>
    </citation>
    <scope>NUCLEOTIDE SEQUENCE [LARGE SCALE GENOMIC DNA]</scope>
    <source>
        <strain evidence="2 3">KCTC 9819</strain>
    </source>
</reference>
<sequence>MTRRVLITGSSGFLGGHVLRAARAAEDVRLRLLVRTPPAAPHPGVEYVHGDLTDPASLRGVCADVDAVVHCAGLIGGDAELLHRANDLGTRALADEVRRAGVTRFVYLSTAAVHGRGPFRDARPGDPPVAPASDTSRTRAAAEEHVLATGGTVLRPHLVYGRGDRWVIPGILALLRTLDGLPDGWAGIQSMIDADTLGRVAFAAATRGPADGVGRVHYVTHPDPVPGELLLSTVAETFGLFAGDAPRVSAETARERVLGHPAARHHLGMLAVDHWFTDESLWSGLGVEPGAGFAVRFPEYADWYRGRAGLPPLEAGRRPGFERTY</sequence>
<dbReference type="InterPro" id="IPR051783">
    <property type="entry name" value="NAD(P)-dependent_oxidoreduct"/>
</dbReference>
<dbReference type="GO" id="GO:0004029">
    <property type="term" value="F:aldehyde dehydrogenase (NAD+) activity"/>
    <property type="evidence" value="ECO:0007669"/>
    <property type="project" value="TreeGrafter"/>
</dbReference>
<gene>
    <name evidence="2" type="ORF">D0Z67_22100</name>
</gene>
<dbReference type="Gene3D" id="3.40.50.720">
    <property type="entry name" value="NAD(P)-binding Rossmann-like Domain"/>
    <property type="match status" value="1"/>
</dbReference>
<keyword evidence="3" id="KW-1185">Reference proteome</keyword>
<organism evidence="2 3">
    <name type="scientific">Streptomyces seoulensis</name>
    <dbReference type="NCBI Taxonomy" id="73044"/>
    <lineage>
        <taxon>Bacteria</taxon>
        <taxon>Bacillati</taxon>
        <taxon>Actinomycetota</taxon>
        <taxon>Actinomycetes</taxon>
        <taxon>Kitasatosporales</taxon>
        <taxon>Streptomycetaceae</taxon>
        <taxon>Streptomyces</taxon>
    </lineage>
</organism>
<dbReference type="GO" id="GO:0005737">
    <property type="term" value="C:cytoplasm"/>
    <property type="evidence" value="ECO:0007669"/>
    <property type="project" value="TreeGrafter"/>
</dbReference>
<dbReference type="SUPFAM" id="SSF51735">
    <property type="entry name" value="NAD(P)-binding Rossmann-fold domains"/>
    <property type="match status" value="1"/>
</dbReference>